<accession>A0A9N9ZWT6</accession>
<dbReference type="PANTHER" id="PTHR15627:SF8">
    <property type="entry name" value="TRNA-URIDINE AMINOCARBOXYPROPYLTRANSFERASE 1"/>
    <property type="match status" value="1"/>
</dbReference>
<organism evidence="13 14">
    <name type="scientific">Bemisia tabaci</name>
    <name type="common">Sweetpotato whitefly</name>
    <name type="synonym">Aleurodes tabaci</name>
    <dbReference type="NCBI Taxonomy" id="7038"/>
    <lineage>
        <taxon>Eukaryota</taxon>
        <taxon>Metazoa</taxon>
        <taxon>Ecdysozoa</taxon>
        <taxon>Arthropoda</taxon>
        <taxon>Hexapoda</taxon>
        <taxon>Insecta</taxon>
        <taxon>Pterygota</taxon>
        <taxon>Neoptera</taxon>
        <taxon>Paraneoptera</taxon>
        <taxon>Hemiptera</taxon>
        <taxon>Sternorrhyncha</taxon>
        <taxon>Aleyrodoidea</taxon>
        <taxon>Aleyrodidae</taxon>
        <taxon>Aleyrodinae</taxon>
        <taxon>Bemisia</taxon>
    </lineage>
</organism>
<evidence type="ECO:0000313" key="13">
    <source>
        <dbReference type="EMBL" id="CAH0381029.1"/>
    </source>
</evidence>
<keyword evidence="5" id="KW-0819">tRNA processing</keyword>
<protein>
    <recommendedName>
        <fullName evidence="9">tRNA-uridine aminocarboxypropyltransferase 1</fullName>
        <ecNumber evidence="2">2.5.1.25</ecNumber>
    </recommendedName>
    <alternativeName>
        <fullName evidence="10">DTW domain-containing protein 1</fullName>
    </alternativeName>
</protein>
<dbReference type="SMART" id="SM01144">
    <property type="entry name" value="DTW"/>
    <property type="match status" value="1"/>
</dbReference>
<evidence type="ECO:0000313" key="14">
    <source>
        <dbReference type="Proteomes" id="UP001152759"/>
    </source>
</evidence>
<keyword evidence="14" id="KW-1185">Reference proteome</keyword>
<keyword evidence="6" id="KW-0539">Nucleus</keyword>
<dbReference type="InterPro" id="IPR005636">
    <property type="entry name" value="DTW"/>
</dbReference>
<evidence type="ECO:0000256" key="5">
    <source>
        <dbReference type="ARBA" id="ARBA00022694"/>
    </source>
</evidence>
<dbReference type="EMBL" id="OU963862">
    <property type="protein sequence ID" value="CAH0381029.1"/>
    <property type="molecule type" value="Genomic_DNA"/>
</dbReference>
<reference evidence="13" key="1">
    <citation type="submission" date="2021-12" db="EMBL/GenBank/DDBJ databases">
        <authorList>
            <person name="King R."/>
        </authorList>
    </citation>
    <scope>NUCLEOTIDE SEQUENCE</scope>
</reference>
<dbReference type="Pfam" id="PF03942">
    <property type="entry name" value="DTW"/>
    <property type="match status" value="1"/>
</dbReference>
<evidence type="ECO:0000256" key="7">
    <source>
        <dbReference type="ARBA" id="ARBA00037050"/>
    </source>
</evidence>
<comment type="subcellular location">
    <subcellularLocation>
        <location evidence="1">Nucleus</location>
    </subcellularLocation>
</comment>
<dbReference type="GO" id="GO:0016432">
    <property type="term" value="F:tRNA-uridine aminocarboxypropyltransferase activity"/>
    <property type="evidence" value="ECO:0007669"/>
    <property type="project" value="UniProtKB-EC"/>
</dbReference>
<comment type="function">
    <text evidence="7">Catalyzes the formation of 3-(3-amino-3-carboxypropyl)uridine (acp3U) at position 20 in the D-loop of several cytoplasmic tRNAs (acp3U(20)).</text>
</comment>
<dbReference type="InterPro" id="IPR051521">
    <property type="entry name" value="tRNA_Mod/Golgi_Maint"/>
</dbReference>
<feature type="domain" description="DTW" evidence="12">
    <location>
        <begin position="51"/>
        <end position="278"/>
    </location>
</feature>
<evidence type="ECO:0000256" key="11">
    <source>
        <dbReference type="ARBA" id="ARBA00048718"/>
    </source>
</evidence>
<evidence type="ECO:0000256" key="1">
    <source>
        <dbReference type="ARBA" id="ARBA00004123"/>
    </source>
</evidence>
<comment type="similarity">
    <text evidence="8">Belongs to the TDD superfamily. DTWD1 family.</text>
</comment>
<evidence type="ECO:0000256" key="6">
    <source>
        <dbReference type="ARBA" id="ARBA00023242"/>
    </source>
</evidence>
<name>A0A9N9ZWT6_BEMTA</name>
<evidence type="ECO:0000256" key="9">
    <source>
        <dbReference type="ARBA" id="ARBA00039242"/>
    </source>
</evidence>
<evidence type="ECO:0000256" key="3">
    <source>
        <dbReference type="ARBA" id="ARBA00022679"/>
    </source>
</evidence>
<dbReference type="GO" id="GO:0006400">
    <property type="term" value="P:tRNA modification"/>
    <property type="evidence" value="ECO:0007669"/>
    <property type="project" value="TreeGrafter"/>
</dbReference>
<evidence type="ECO:0000256" key="10">
    <source>
        <dbReference type="ARBA" id="ARBA00042508"/>
    </source>
</evidence>
<keyword evidence="4" id="KW-0949">S-adenosyl-L-methionine</keyword>
<evidence type="ECO:0000259" key="12">
    <source>
        <dbReference type="SMART" id="SM01144"/>
    </source>
</evidence>
<dbReference type="GO" id="GO:0005634">
    <property type="term" value="C:nucleus"/>
    <property type="evidence" value="ECO:0007669"/>
    <property type="project" value="UniProtKB-SubCell"/>
</dbReference>
<gene>
    <name evidence="13" type="ORF">BEMITA_LOCUS721</name>
</gene>
<evidence type="ECO:0000256" key="8">
    <source>
        <dbReference type="ARBA" id="ARBA00038290"/>
    </source>
</evidence>
<keyword evidence="3" id="KW-0808">Transferase</keyword>
<dbReference type="EC" id="2.5.1.25" evidence="2"/>
<proteinExistence type="inferred from homology"/>
<dbReference type="AlphaFoldDB" id="A0A9N9ZWT6"/>
<dbReference type="Proteomes" id="UP001152759">
    <property type="component" value="Chromosome 1"/>
</dbReference>
<dbReference type="PANTHER" id="PTHR15627">
    <property type="entry name" value="NATURAL KILLER CELL-SPECIFIC ANTIGEN KLIP1"/>
    <property type="match status" value="1"/>
</dbReference>
<sequence>MNPRELYKLNEETLRAEVDRNPFGSFKINNNWKRLEDIEERSPCSKCHKSRKYFCYTCCLPLENVKLLLPQISLPLKIDIIKHCREIDGKSTAIHAAIIAPEDVTIYTYPDIPDYSTEPGVILIYPNKSAVSLEDCVDPSKNCSERLRIHEIKKAVFIDSTWNQSKGIYKDSRIQSLPCFVLRSRISQFWRHQRGSPRWYLATIEAIHQLLIDYQAALKLHLNKEKTKSEDSGQPGLTVTDSTLNRVSCDDSLVYDNAYDDLLFFFRFMYEKIHQLYDHESLRSYKRPLT</sequence>
<dbReference type="KEGG" id="btab:109041269"/>
<evidence type="ECO:0000256" key="4">
    <source>
        <dbReference type="ARBA" id="ARBA00022691"/>
    </source>
</evidence>
<comment type="catalytic activity">
    <reaction evidence="11">
        <text>a uridine in tRNA + S-adenosyl-L-methionine = a 3-[(3S)-3-amino-3-carboxypropyl]uridine in tRNA + S-methyl-5'-thioadenosine + H(+)</text>
        <dbReference type="Rhea" id="RHEA:62432"/>
        <dbReference type="Rhea" id="RHEA-COMP:13339"/>
        <dbReference type="Rhea" id="RHEA-COMP:16092"/>
        <dbReference type="ChEBI" id="CHEBI:15378"/>
        <dbReference type="ChEBI" id="CHEBI:17509"/>
        <dbReference type="ChEBI" id="CHEBI:59789"/>
        <dbReference type="ChEBI" id="CHEBI:65315"/>
        <dbReference type="ChEBI" id="CHEBI:82930"/>
        <dbReference type="EC" id="2.5.1.25"/>
    </reaction>
</comment>
<evidence type="ECO:0000256" key="2">
    <source>
        <dbReference type="ARBA" id="ARBA00012386"/>
    </source>
</evidence>